<evidence type="ECO:0000313" key="2">
    <source>
        <dbReference type="EMBL" id="GAA2119809.1"/>
    </source>
</evidence>
<proteinExistence type="predicted"/>
<evidence type="ECO:0000256" key="1">
    <source>
        <dbReference type="SAM" id="SignalP"/>
    </source>
</evidence>
<feature type="chain" id="PRO_5046058324" evidence="1">
    <location>
        <begin position="21"/>
        <end position="269"/>
    </location>
</feature>
<dbReference type="EMBL" id="BAAAQQ010000004">
    <property type="protein sequence ID" value="GAA2119809.1"/>
    <property type="molecule type" value="Genomic_DNA"/>
</dbReference>
<gene>
    <name evidence="2" type="ORF">GCM10009843_12760</name>
</gene>
<evidence type="ECO:0000313" key="3">
    <source>
        <dbReference type="Proteomes" id="UP001500575"/>
    </source>
</evidence>
<comment type="caution">
    <text evidence="2">The sequence shown here is derived from an EMBL/GenBank/DDBJ whole genome shotgun (WGS) entry which is preliminary data.</text>
</comment>
<dbReference type="RefSeq" id="WP_344302836.1">
    <property type="nucleotide sequence ID" value="NZ_BAAAQQ010000004.1"/>
</dbReference>
<keyword evidence="3" id="KW-1185">Reference proteome</keyword>
<organism evidence="2 3">
    <name type="scientific">Nocardioides bigeumensis</name>
    <dbReference type="NCBI Taxonomy" id="433657"/>
    <lineage>
        <taxon>Bacteria</taxon>
        <taxon>Bacillati</taxon>
        <taxon>Actinomycetota</taxon>
        <taxon>Actinomycetes</taxon>
        <taxon>Propionibacteriales</taxon>
        <taxon>Nocardioidaceae</taxon>
        <taxon>Nocardioides</taxon>
    </lineage>
</organism>
<accession>A0ABN2XZ69</accession>
<reference evidence="2 3" key="1">
    <citation type="journal article" date="2019" name="Int. J. Syst. Evol. Microbiol.">
        <title>The Global Catalogue of Microorganisms (GCM) 10K type strain sequencing project: providing services to taxonomists for standard genome sequencing and annotation.</title>
        <authorList>
            <consortium name="The Broad Institute Genomics Platform"/>
            <consortium name="The Broad Institute Genome Sequencing Center for Infectious Disease"/>
            <person name="Wu L."/>
            <person name="Ma J."/>
        </authorList>
    </citation>
    <scope>NUCLEOTIDE SEQUENCE [LARGE SCALE GENOMIC DNA]</scope>
    <source>
        <strain evidence="2 3">JCM 16021</strain>
    </source>
</reference>
<sequence>MKKLSSISLAGALATGLVIAGSAGLTTAANAGTADAAAKAPYRVTLKVSESAAIAGETKLALTGKVRPKPEKGSPVSLQIQYEGKDRWKTVRTVGVKKDGSFAFSDKPGTSQERSYRVVKGKDAGGAKGISRERAVEVQAWKWLDSFTTSAGADVLDIYEIPVNGETYRRNLVLDRTKDSGFEEWTFGRKCTVFESTLGLSDRTETGGQGGIVVTSDGVVKYARTFNLGESELRTIDVTDVYRMRLDFGQVTTTPDTEPTAAAARVLCD</sequence>
<feature type="signal peptide" evidence="1">
    <location>
        <begin position="1"/>
        <end position="20"/>
    </location>
</feature>
<keyword evidence="1" id="KW-0732">Signal</keyword>
<name>A0ABN2XZ69_9ACTN</name>
<dbReference type="Proteomes" id="UP001500575">
    <property type="component" value="Unassembled WGS sequence"/>
</dbReference>
<protein>
    <submittedName>
        <fullName evidence="2">Uncharacterized protein</fullName>
    </submittedName>
</protein>